<reference evidence="1 2" key="1">
    <citation type="submission" date="2015-11" db="EMBL/GenBank/DDBJ databases">
        <title>Genomic analysis of 38 Legionella species identifies large and diverse effector repertoires.</title>
        <authorList>
            <person name="Burstein D."/>
            <person name="Amaro F."/>
            <person name="Zusman T."/>
            <person name="Lifshitz Z."/>
            <person name="Cohen O."/>
            <person name="Gilbert J.A."/>
            <person name="Pupko T."/>
            <person name="Shuman H.A."/>
            <person name="Segal G."/>
        </authorList>
    </citation>
    <scope>NUCLEOTIDE SEQUENCE [LARGE SCALE GENOMIC DNA]</scope>
    <source>
        <strain evidence="1 2">SE-32A-C8</strain>
    </source>
</reference>
<dbReference type="OrthoDB" id="5650468at2"/>
<gene>
    <name evidence="1" type="ORF">Lery_0063</name>
</gene>
<dbReference type="EMBL" id="LNYA01000001">
    <property type="protein sequence ID" value="KTC99953.1"/>
    <property type="molecule type" value="Genomic_DNA"/>
</dbReference>
<dbReference type="AlphaFoldDB" id="A0A0W0TW13"/>
<evidence type="ECO:0000313" key="2">
    <source>
        <dbReference type="Proteomes" id="UP000054773"/>
    </source>
</evidence>
<accession>A0A0W0TW13</accession>
<dbReference type="RefSeq" id="WP_058525252.1">
    <property type="nucleotide sequence ID" value="NZ_CAAAHY010000004.1"/>
</dbReference>
<proteinExistence type="predicted"/>
<comment type="caution">
    <text evidence="1">The sequence shown here is derived from an EMBL/GenBank/DDBJ whole genome shotgun (WGS) entry which is preliminary data.</text>
</comment>
<name>A0A0W0TW13_LEGER</name>
<keyword evidence="2" id="KW-1185">Reference proteome</keyword>
<protein>
    <recommendedName>
        <fullName evidence="3">Endonuclease/Exonuclease/phosphatase family protein</fullName>
    </recommendedName>
</protein>
<dbReference type="Gene3D" id="3.60.10.10">
    <property type="entry name" value="Endonuclease/exonuclease/phosphatase"/>
    <property type="match status" value="1"/>
</dbReference>
<organism evidence="1 2">
    <name type="scientific">Legionella erythra</name>
    <dbReference type="NCBI Taxonomy" id="448"/>
    <lineage>
        <taxon>Bacteria</taxon>
        <taxon>Pseudomonadati</taxon>
        <taxon>Pseudomonadota</taxon>
        <taxon>Gammaproteobacteria</taxon>
        <taxon>Legionellales</taxon>
        <taxon>Legionellaceae</taxon>
        <taxon>Legionella</taxon>
    </lineage>
</organism>
<dbReference type="SUPFAM" id="SSF56219">
    <property type="entry name" value="DNase I-like"/>
    <property type="match status" value="1"/>
</dbReference>
<dbReference type="Proteomes" id="UP000054773">
    <property type="component" value="Unassembled WGS sequence"/>
</dbReference>
<evidence type="ECO:0008006" key="3">
    <source>
        <dbReference type="Google" id="ProtNLM"/>
    </source>
</evidence>
<evidence type="ECO:0000313" key="1">
    <source>
        <dbReference type="EMBL" id="KTC99953.1"/>
    </source>
</evidence>
<dbReference type="InterPro" id="IPR036691">
    <property type="entry name" value="Endo/exonu/phosph_ase_sf"/>
</dbReference>
<dbReference type="PATRIC" id="fig|448.7.peg.64"/>
<sequence length="503" mass="56498">MAPRLHPLFPTLDEVNSNPDLAYSDHLPLLTKVPLGKGKKSLTLISLNILGTSSCPGIHTKDSKEDTPKRYQQIIAGLAKGVKKQAADVLFLQEAGEEVVEDLRVALGEDWEIKVEFRTGLVTCYSKKRFEEQATRLDRKAKIRSVTVKDKENKGLILDLHNTCGYYSPFPDGNEKLYGQLLTETTSDLSIILGDTNSRIAPLDDKPHNIITGIIPAELNEQYGLPPGAQIGDHPDGGFYRDATGIHQLETQVLDFASGHPVVDSRSLEEINPHLEYRMIMCLDDSYKVSREINDQTVFDYEQDLQKRLAKPDILVRMAADTFNNKAIAIRFPQYMIGQQSLPSKDFAFIKATLPGYQFQTIDNQGKRFDCVFVPLLDADKLHAAIEAIPLQAKTQKMEVLQAINKRLTELGAWQQRVLRDPSAKIASLNALHTKIKESELSSLDDIKGIIEQWEKEESTLEVNGKKVQNGTLMSMHRNLFFKTHRPDTNTKSAELLHSIKTL</sequence>